<protein>
    <submittedName>
        <fullName evidence="1">Extracellular solute-binding protein family 1</fullName>
    </submittedName>
</protein>
<feature type="non-terminal residue" evidence="1">
    <location>
        <position position="1"/>
    </location>
</feature>
<accession>K1UJM0</accession>
<reference evidence="1" key="1">
    <citation type="journal article" date="2013" name="Environ. Microbiol.">
        <title>Microbiota from the distal guts of lean and obese adolescents exhibit partial functional redundancy besides clear differences in community structure.</title>
        <authorList>
            <person name="Ferrer M."/>
            <person name="Ruiz A."/>
            <person name="Lanza F."/>
            <person name="Haange S.B."/>
            <person name="Oberbach A."/>
            <person name="Till H."/>
            <person name="Bargiela R."/>
            <person name="Campoy C."/>
            <person name="Segura M.T."/>
            <person name="Richter M."/>
            <person name="von Bergen M."/>
            <person name="Seifert J."/>
            <person name="Suarez A."/>
        </authorList>
    </citation>
    <scope>NUCLEOTIDE SEQUENCE</scope>
</reference>
<feature type="non-terminal residue" evidence="1">
    <location>
        <position position="195"/>
    </location>
</feature>
<proteinExistence type="predicted"/>
<dbReference type="Gene3D" id="3.40.190.10">
    <property type="entry name" value="Periplasmic binding protein-like II"/>
    <property type="match status" value="2"/>
</dbReference>
<dbReference type="AlphaFoldDB" id="K1UJM0"/>
<comment type="caution">
    <text evidence="1">The sequence shown here is derived from an EMBL/GenBank/DDBJ whole genome shotgun (WGS) entry which is preliminary data.</text>
</comment>
<sequence>EVFMRAEEGGSLYGDGALGCKTADPLVEYFKIYEKGIEEGWLISADVFAERSGTTVEQDPLVYGETESARSWCAFKYNNQITTMQNVVGDEIDLEMTTYPTKDPKLSNYCKPSQLFCVTRDTSNVEEFVKFINYLLNSVDANKVILTERGIQTNSVVSEAIKDSLGETDQKAITYMNDVVIPNSSAASKPQPDGA</sequence>
<dbReference type="EMBL" id="AJWY01004686">
    <property type="protein sequence ID" value="EKC71686.1"/>
    <property type="molecule type" value="Genomic_DNA"/>
</dbReference>
<evidence type="ECO:0000313" key="1">
    <source>
        <dbReference type="EMBL" id="EKC71686.1"/>
    </source>
</evidence>
<gene>
    <name evidence="1" type="ORF">LEA_07132</name>
</gene>
<name>K1UJM0_9ZZZZ</name>
<organism evidence="1">
    <name type="scientific">human gut metagenome</name>
    <dbReference type="NCBI Taxonomy" id="408170"/>
    <lineage>
        <taxon>unclassified sequences</taxon>
        <taxon>metagenomes</taxon>
        <taxon>organismal metagenomes</taxon>
    </lineage>
</organism>